<keyword evidence="9" id="KW-0812">Transmembrane</keyword>
<keyword evidence="9" id="KW-1133">Transmembrane helix</keyword>
<dbReference type="InterPro" id="IPR015883">
    <property type="entry name" value="Glyco_hydro_20_cat"/>
</dbReference>
<organism evidence="11 12">
    <name type="scientific">Lucilia cuprina</name>
    <name type="common">Green bottle fly</name>
    <name type="synonym">Australian sheep blowfly</name>
    <dbReference type="NCBI Taxonomy" id="7375"/>
    <lineage>
        <taxon>Eukaryota</taxon>
        <taxon>Metazoa</taxon>
        <taxon>Ecdysozoa</taxon>
        <taxon>Arthropoda</taxon>
        <taxon>Hexapoda</taxon>
        <taxon>Insecta</taxon>
        <taxon>Pterygota</taxon>
        <taxon>Neoptera</taxon>
        <taxon>Endopterygota</taxon>
        <taxon>Diptera</taxon>
        <taxon>Brachycera</taxon>
        <taxon>Muscomorpha</taxon>
        <taxon>Oestroidea</taxon>
        <taxon>Calliphoridae</taxon>
        <taxon>Luciliinae</taxon>
        <taxon>Lucilia</taxon>
    </lineage>
</organism>
<dbReference type="GO" id="GO:0030203">
    <property type="term" value="P:glycosaminoglycan metabolic process"/>
    <property type="evidence" value="ECO:0007669"/>
    <property type="project" value="TreeGrafter"/>
</dbReference>
<evidence type="ECO:0000256" key="8">
    <source>
        <dbReference type="PIRSR" id="PIRSR625705-1"/>
    </source>
</evidence>
<dbReference type="PRINTS" id="PR00738">
    <property type="entry name" value="GLHYDRLASE20"/>
</dbReference>
<proteinExistence type="inferred from homology"/>
<keyword evidence="5" id="KW-0378">Hydrolase</keyword>
<evidence type="ECO:0000256" key="1">
    <source>
        <dbReference type="ARBA" id="ARBA00001231"/>
    </source>
</evidence>
<dbReference type="STRING" id="7375.A0A0L0C5J2"/>
<dbReference type="AlphaFoldDB" id="A0A0L0C5J2"/>
<comment type="catalytic activity">
    <reaction evidence="1">
        <text>Hydrolysis of terminal non-reducing N-acetyl-D-hexosamine residues in N-acetyl-beta-D-hexosaminides.</text>
        <dbReference type="EC" id="3.2.1.52"/>
    </reaction>
</comment>
<dbReference type="EC" id="3.2.1.52" evidence="3"/>
<dbReference type="OrthoDB" id="428480at2759"/>
<protein>
    <recommendedName>
        <fullName evidence="3">beta-N-acetylhexosaminidase</fullName>
        <ecNumber evidence="3">3.2.1.52</ecNumber>
    </recommendedName>
</protein>
<keyword evidence="12" id="KW-1185">Reference proteome</keyword>
<dbReference type="PANTHER" id="PTHR22600:SF3">
    <property type="entry name" value="BETA-HEXOSAMINIDASE FDL-RELATED"/>
    <property type="match status" value="1"/>
</dbReference>
<evidence type="ECO:0000256" key="4">
    <source>
        <dbReference type="ARBA" id="ARBA00022729"/>
    </source>
</evidence>
<keyword evidence="9" id="KW-0472">Membrane</keyword>
<dbReference type="InterPro" id="IPR029019">
    <property type="entry name" value="HEX_eukaryotic_N"/>
</dbReference>
<reference evidence="11 12" key="1">
    <citation type="journal article" date="2015" name="Nat. Commun.">
        <title>Lucilia cuprina genome unlocks parasitic fly biology to underpin future interventions.</title>
        <authorList>
            <person name="Anstead C.A."/>
            <person name="Korhonen P.K."/>
            <person name="Young N.D."/>
            <person name="Hall R.S."/>
            <person name="Jex A.R."/>
            <person name="Murali S.C."/>
            <person name="Hughes D.S."/>
            <person name="Lee S.F."/>
            <person name="Perry T."/>
            <person name="Stroehlein A.J."/>
            <person name="Ansell B.R."/>
            <person name="Breugelmans B."/>
            <person name="Hofmann A."/>
            <person name="Qu J."/>
            <person name="Dugan S."/>
            <person name="Lee S.L."/>
            <person name="Chao H."/>
            <person name="Dinh H."/>
            <person name="Han Y."/>
            <person name="Doddapaneni H.V."/>
            <person name="Worley K.C."/>
            <person name="Muzny D.M."/>
            <person name="Ioannidis P."/>
            <person name="Waterhouse R.M."/>
            <person name="Zdobnov E.M."/>
            <person name="James P.J."/>
            <person name="Bagnall N.H."/>
            <person name="Kotze A.C."/>
            <person name="Gibbs R.A."/>
            <person name="Richards S."/>
            <person name="Batterham P."/>
            <person name="Gasser R.B."/>
        </authorList>
    </citation>
    <scope>NUCLEOTIDE SEQUENCE [LARGE SCALE GENOMIC DNA]</scope>
    <source>
        <strain evidence="11 12">LS</strain>
        <tissue evidence="11">Full body</tissue>
    </source>
</reference>
<dbReference type="InterPro" id="IPR029018">
    <property type="entry name" value="Hex-like_dom2"/>
</dbReference>
<dbReference type="EMBL" id="JRES01000960">
    <property type="protein sequence ID" value="KNC26699.1"/>
    <property type="molecule type" value="Genomic_DNA"/>
</dbReference>
<feature type="active site" description="Proton donor" evidence="8">
    <location>
        <position position="472"/>
    </location>
</feature>
<accession>A0A0L0C5J2</accession>
<evidence type="ECO:0000256" key="6">
    <source>
        <dbReference type="ARBA" id="ARBA00023180"/>
    </source>
</evidence>
<feature type="transmembrane region" description="Helical" evidence="9">
    <location>
        <begin position="7"/>
        <end position="27"/>
    </location>
</feature>
<dbReference type="Pfam" id="PF00728">
    <property type="entry name" value="Glyco_hydro_20"/>
    <property type="match status" value="1"/>
</dbReference>
<evidence type="ECO:0000313" key="11">
    <source>
        <dbReference type="EMBL" id="KNC26699.1"/>
    </source>
</evidence>
<dbReference type="GO" id="GO:0016231">
    <property type="term" value="F:beta-N-acetylglucosaminidase activity"/>
    <property type="evidence" value="ECO:0007669"/>
    <property type="project" value="TreeGrafter"/>
</dbReference>
<keyword evidence="7" id="KW-0326">Glycosidase</keyword>
<dbReference type="GO" id="GO:0005886">
    <property type="term" value="C:plasma membrane"/>
    <property type="evidence" value="ECO:0007669"/>
    <property type="project" value="TreeGrafter"/>
</dbReference>
<dbReference type="OMA" id="ENERCIR"/>
<dbReference type="InterPro" id="IPR001763">
    <property type="entry name" value="Rhodanese-like_dom"/>
</dbReference>
<evidence type="ECO:0000313" key="12">
    <source>
        <dbReference type="Proteomes" id="UP000037069"/>
    </source>
</evidence>
<dbReference type="PANTHER" id="PTHR22600">
    <property type="entry name" value="BETA-HEXOSAMINIDASE"/>
    <property type="match status" value="1"/>
</dbReference>
<dbReference type="Gene3D" id="3.30.379.10">
    <property type="entry name" value="Chitobiase/beta-hexosaminidase domain 2-like"/>
    <property type="match status" value="1"/>
</dbReference>
<gene>
    <name evidence="11" type="ORF">FF38_11396</name>
</gene>
<sequence length="691" mass="79644">MALAVSLRRALLMLLTATIFVIMVLYWNQGGIKPQSYINTYEKLAGNHEQLNEFPIPVEQIWTYKCEGDKCVRYHYLSMPKGEKRVPFMTCSMTCGDINIWPRPTIKTGVSSKSLTFSMDDIELRLDTPYAQVETHFRQSFELFLKDLRRIQRLDFAEHTPEVGEKGTANMDGNSVDNTFEAKTKQQQRRYADAGQHESHRLRGENIAAASILANAFGLRKHSDIEKLTVNVAIHKFSDINLNFETDESYQLTANFEKRHYNVQITANSFFGARHALSTLQQLIWFDDEESQLRILSKVVVIDAPKFRYRGLMLDTSRHYFSVESIKRTIAAMSYSKLNRFHWHITDSQSFPYISKHYPELAAHGAYSDRETYTDADVRDITAFAKLHGIQVIPEIDAPAHAGNGWDWGPKRGMGELSLCINQQPWSFYCGEPPCGQLNPKNNNTFLILQRLYEELLNSTGPTDYFHLGGDEVNLECWAQYFNDTDLRGLWCDFMLNAMARLKIANNNVEPKIVSVWSSGLTNTRCLPKTQFAVQVWGGSTWQENYDLLDNGFNVIFSHVDAWYLDCGFGNWRATGDAACSPYRTWQNVYKHRPWERMRLDKTRRKQVLGGEVCLWTEQVDESQLDNRLWPRAAALGERLWSDPDDEHDMDTVPQDVFKRMSVFRNRLVELGLKAEPIFPKYCAQNPGECI</sequence>
<evidence type="ECO:0000259" key="10">
    <source>
        <dbReference type="PROSITE" id="PS50206"/>
    </source>
</evidence>
<dbReference type="GO" id="GO:0005975">
    <property type="term" value="P:carbohydrate metabolic process"/>
    <property type="evidence" value="ECO:0007669"/>
    <property type="project" value="InterPro"/>
</dbReference>
<dbReference type="FunFam" id="3.20.20.80:FF:000063">
    <property type="entry name" value="Beta-hexosaminidase"/>
    <property type="match status" value="1"/>
</dbReference>
<dbReference type="CDD" id="cd06562">
    <property type="entry name" value="GH20_HexA_HexB-like"/>
    <property type="match status" value="1"/>
</dbReference>
<evidence type="ECO:0000256" key="5">
    <source>
        <dbReference type="ARBA" id="ARBA00022801"/>
    </source>
</evidence>
<dbReference type="Pfam" id="PF14845">
    <property type="entry name" value="Glycohydro_20b2"/>
    <property type="match status" value="1"/>
</dbReference>
<dbReference type="Proteomes" id="UP000037069">
    <property type="component" value="Unassembled WGS sequence"/>
</dbReference>
<comment type="similarity">
    <text evidence="2">Belongs to the glycosyl hydrolase 20 family.</text>
</comment>
<dbReference type="PROSITE" id="PS50206">
    <property type="entry name" value="RHODANESE_3"/>
    <property type="match status" value="1"/>
</dbReference>
<dbReference type="Gene3D" id="3.20.20.80">
    <property type="entry name" value="Glycosidases"/>
    <property type="match status" value="1"/>
</dbReference>
<keyword evidence="6" id="KW-0325">Glycoprotein</keyword>
<dbReference type="InterPro" id="IPR025705">
    <property type="entry name" value="Beta_hexosaminidase_sua/sub"/>
</dbReference>
<keyword evidence="4" id="KW-0732">Signal</keyword>
<dbReference type="SUPFAM" id="SSF55545">
    <property type="entry name" value="beta-N-acetylhexosaminidase-like domain"/>
    <property type="match status" value="1"/>
</dbReference>
<name>A0A0L0C5J2_LUCCU</name>
<evidence type="ECO:0000256" key="2">
    <source>
        <dbReference type="ARBA" id="ARBA00006285"/>
    </source>
</evidence>
<feature type="domain" description="Rhodanese" evidence="10">
    <location>
        <begin position="548"/>
        <end position="581"/>
    </location>
</feature>
<evidence type="ECO:0000256" key="9">
    <source>
        <dbReference type="SAM" id="Phobius"/>
    </source>
</evidence>
<comment type="caution">
    <text evidence="11">The sequence shown here is derived from an EMBL/GenBank/DDBJ whole genome shotgun (WGS) entry which is preliminary data.</text>
</comment>
<dbReference type="SUPFAM" id="SSF51445">
    <property type="entry name" value="(Trans)glycosidases"/>
    <property type="match status" value="1"/>
</dbReference>
<evidence type="ECO:0000256" key="7">
    <source>
        <dbReference type="ARBA" id="ARBA00023295"/>
    </source>
</evidence>
<evidence type="ECO:0000256" key="3">
    <source>
        <dbReference type="ARBA" id="ARBA00012663"/>
    </source>
</evidence>
<dbReference type="InterPro" id="IPR017853">
    <property type="entry name" value="GH"/>
</dbReference>